<evidence type="ECO:0000313" key="2">
    <source>
        <dbReference type="Proteomes" id="UP000886752"/>
    </source>
</evidence>
<name>A0A9D1PWY7_9BACT</name>
<proteinExistence type="predicted"/>
<dbReference type="Proteomes" id="UP000886752">
    <property type="component" value="Unassembled WGS sequence"/>
</dbReference>
<organism evidence="1 2">
    <name type="scientific">Candidatus Desulfovibrio intestinipullorum</name>
    <dbReference type="NCBI Taxonomy" id="2838536"/>
    <lineage>
        <taxon>Bacteria</taxon>
        <taxon>Pseudomonadati</taxon>
        <taxon>Thermodesulfobacteriota</taxon>
        <taxon>Desulfovibrionia</taxon>
        <taxon>Desulfovibrionales</taxon>
        <taxon>Desulfovibrionaceae</taxon>
        <taxon>Desulfovibrio</taxon>
    </lineage>
</organism>
<gene>
    <name evidence="1" type="ORF">H9894_03750</name>
</gene>
<comment type="caution">
    <text evidence="1">The sequence shown here is derived from an EMBL/GenBank/DDBJ whole genome shotgun (WGS) entry which is preliminary data.</text>
</comment>
<evidence type="ECO:0000313" key="1">
    <source>
        <dbReference type="EMBL" id="HIW00284.1"/>
    </source>
</evidence>
<reference evidence="1" key="1">
    <citation type="journal article" date="2021" name="PeerJ">
        <title>Extensive microbial diversity within the chicken gut microbiome revealed by metagenomics and culture.</title>
        <authorList>
            <person name="Gilroy R."/>
            <person name="Ravi A."/>
            <person name="Getino M."/>
            <person name="Pursley I."/>
            <person name="Horton D.L."/>
            <person name="Alikhan N.F."/>
            <person name="Baker D."/>
            <person name="Gharbi K."/>
            <person name="Hall N."/>
            <person name="Watson M."/>
            <person name="Adriaenssens E.M."/>
            <person name="Foster-Nyarko E."/>
            <person name="Jarju S."/>
            <person name="Secka A."/>
            <person name="Antonio M."/>
            <person name="Oren A."/>
            <person name="Chaudhuri R.R."/>
            <person name="La Ragione R."/>
            <person name="Hildebrand F."/>
            <person name="Pallen M.J."/>
        </authorList>
    </citation>
    <scope>NUCLEOTIDE SEQUENCE</scope>
    <source>
        <strain evidence="1">ChiHecec2B26-446</strain>
    </source>
</reference>
<dbReference type="Gene3D" id="6.10.280.50">
    <property type="match status" value="1"/>
</dbReference>
<dbReference type="AlphaFoldDB" id="A0A9D1PWY7"/>
<protein>
    <submittedName>
        <fullName evidence="1">DUF465 domain-containing protein</fullName>
    </submittedName>
</protein>
<dbReference type="InterPro" id="IPR038444">
    <property type="entry name" value="DUF465_sf"/>
</dbReference>
<sequence>MDQRDRDFIQENADKDPELKSLWEDHILLSKQVDKLESKPFRNPTEEQSLRQLKKQKLEAKTRLADRIDALRAAQ</sequence>
<dbReference type="Pfam" id="PF04325">
    <property type="entry name" value="DUF465"/>
    <property type="match status" value="1"/>
</dbReference>
<dbReference type="InterPro" id="IPR007420">
    <property type="entry name" value="DUF465"/>
</dbReference>
<accession>A0A9D1PWY7</accession>
<reference evidence="1" key="2">
    <citation type="submission" date="2021-04" db="EMBL/GenBank/DDBJ databases">
        <authorList>
            <person name="Gilroy R."/>
        </authorList>
    </citation>
    <scope>NUCLEOTIDE SEQUENCE</scope>
    <source>
        <strain evidence="1">ChiHecec2B26-446</strain>
    </source>
</reference>
<dbReference type="EMBL" id="DXHV01000041">
    <property type="protein sequence ID" value="HIW00284.1"/>
    <property type="molecule type" value="Genomic_DNA"/>
</dbReference>